<keyword evidence="1" id="KW-0472">Membrane</keyword>
<organism evidence="2 3">
    <name type="scientific">Amycolatopsis dendrobii</name>
    <dbReference type="NCBI Taxonomy" id="2760662"/>
    <lineage>
        <taxon>Bacteria</taxon>
        <taxon>Bacillati</taxon>
        <taxon>Actinomycetota</taxon>
        <taxon>Actinomycetes</taxon>
        <taxon>Pseudonocardiales</taxon>
        <taxon>Pseudonocardiaceae</taxon>
        <taxon>Amycolatopsis</taxon>
    </lineage>
</organism>
<dbReference type="EMBL" id="JACGZW010000021">
    <property type="protein sequence ID" value="MBB1159677.1"/>
    <property type="molecule type" value="Genomic_DNA"/>
</dbReference>
<feature type="transmembrane region" description="Helical" evidence="1">
    <location>
        <begin position="56"/>
        <end position="75"/>
    </location>
</feature>
<keyword evidence="1" id="KW-0812">Transmembrane</keyword>
<dbReference type="RefSeq" id="WP_182896348.1">
    <property type="nucleotide sequence ID" value="NZ_JACGZW010000021.1"/>
</dbReference>
<name>A0A7W3W7H5_9PSEU</name>
<gene>
    <name evidence="2" type="ORF">H4281_41590</name>
</gene>
<reference evidence="2 3" key="1">
    <citation type="submission" date="2020-08" db="EMBL/GenBank/DDBJ databases">
        <title>Amycolatopsis sp. nov. DR6-1 isolated from Dendrobium heterocarpum.</title>
        <authorList>
            <person name="Tedsree N."/>
            <person name="Kuncharoen N."/>
            <person name="Likhitwitayawuid K."/>
            <person name="Tanasupawat S."/>
        </authorList>
    </citation>
    <scope>NUCLEOTIDE SEQUENCE [LARGE SCALE GENOMIC DNA]</scope>
    <source>
        <strain evidence="2 3">DR6-1</strain>
    </source>
</reference>
<dbReference type="Proteomes" id="UP000526734">
    <property type="component" value="Unassembled WGS sequence"/>
</dbReference>
<accession>A0A7W3W7H5</accession>
<dbReference type="AlphaFoldDB" id="A0A7W3W7H5"/>
<evidence type="ECO:0000313" key="2">
    <source>
        <dbReference type="EMBL" id="MBB1159677.1"/>
    </source>
</evidence>
<sequence>MSTGEAEGARISSTAVRVTFGLDASHPGLRAVPSGLLARWGSRDSEDGGNVHRTRILFIVMSAIAAVILPSAAYASAADLHDCPDDYFCVWEEPNATGHFAKFQLGSSDLAKPINGHVFNDQISYVWNRTTSVWCVYRDSGYSGGSLRISVEWQGPLGPRYSFDNVVSSLRSCA</sequence>
<proteinExistence type="predicted"/>
<keyword evidence="3" id="KW-1185">Reference proteome</keyword>
<evidence type="ECO:0000256" key="1">
    <source>
        <dbReference type="SAM" id="Phobius"/>
    </source>
</evidence>
<dbReference type="Pfam" id="PF03995">
    <property type="entry name" value="Inhibitor_I36"/>
    <property type="match status" value="1"/>
</dbReference>
<keyword evidence="1" id="KW-1133">Transmembrane helix</keyword>
<dbReference type="Gene3D" id="2.60.20.10">
    <property type="entry name" value="Crystallins"/>
    <property type="match status" value="1"/>
</dbReference>
<evidence type="ECO:0000313" key="3">
    <source>
        <dbReference type="Proteomes" id="UP000526734"/>
    </source>
</evidence>
<comment type="caution">
    <text evidence="2">The sequence shown here is derived from an EMBL/GenBank/DDBJ whole genome shotgun (WGS) entry which is preliminary data.</text>
</comment>
<protein>
    <submittedName>
        <fullName evidence="2">Peptidase inhibitor family I36 protein</fullName>
    </submittedName>
</protein>